<evidence type="ECO:0000256" key="1">
    <source>
        <dbReference type="SAM" id="Phobius"/>
    </source>
</evidence>
<keyword evidence="1" id="KW-1133">Transmembrane helix</keyword>
<keyword evidence="3" id="KW-1185">Reference proteome</keyword>
<organism evidence="2 3">
    <name type="scientific">Bacillus phage Moonbeam</name>
    <dbReference type="NCBI Taxonomy" id="1540091"/>
    <lineage>
        <taxon>Viruses</taxon>
        <taxon>Duplodnaviria</taxon>
        <taxon>Heunggongvirae</taxon>
        <taxon>Uroviricota</taxon>
        <taxon>Caudoviricetes</taxon>
        <taxon>Herelleviridae</taxon>
        <taxon>Bastillevirinae</taxon>
        <taxon>Moonbeamvirus</taxon>
        <taxon>Moonbeamvirus moonbeam</taxon>
    </lineage>
</organism>
<dbReference type="RefSeq" id="YP_009151699.1">
    <property type="nucleotide sequence ID" value="NC_027374.1"/>
</dbReference>
<dbReference type="OrthoDB" id="15384at10239"/>
<evidence type="ECO:0000313" key="3">
    <source>
        <dbReference type="Proteomes" id="UP000030207"/>
    </source>
</evidence>
<reference evidence="2 3" key="1">
    <citation type="submission" date="2014-07" db="EMBL/GenBank/DDBJ databases">
        <title>Complete Genome of Bacillus megaterium Myophage Moonbeam.</title>
        <authorList>
            <person name="Cadungog J.N."/>
            <person name="Khatemi B.E."/>
            <person name="Hernandez A.C."/>
            <person name="Everett G.F.K."/>
        </authorList>
    </citation>
    <scope>NUCLEOTIDE SEQUENCE [LARGE SCALE GENOMIC DNA]</scope>
</reference>
<dbReference type="Proteomes" id="UP000030207">
    <property type="component" value="Segment"/>
</dbReference>
<evidence type="ECO:0000313" key="2">
    <source>
        <dbReference type="EMBL" id="AIW03534.1"/>
    </source>
</evidence>
<dbReference type="Pfam" id="PF24195">
    <property type="entry name" value="DUF7420"/>
    <property type="match status" value="1"/>
</dbReference>
<keyword evidence="1" id="KW-0472">Membrane</keyword>
<dbReference type="InterPro" id="IPR055843">
    <property type="entry name" value="DUF7420"/>
</dbReference>
<dbReference type="GeneID" id="24608111"/>
<feature type="transmembrane region" description="Helical" evidence="1">
    <location>
        <begin position="44"/>
        <end position="64"/>
    </location>
</feature>
<accession>A0A0A0RPK0</accession>
<feature type="transmembrane region" description="Helical" evidence="1">
    <location>
        <begin position="6"/>
        <end position="24"/>
    </location>
</feature>
<keyword evidence="1" id="KW-0812">Transmembrane</keyword>
<proteinExistence type="predicted"/>
<gene>
    <name evidence="2" type="ORF">CPT_Moonbeam136</name>
</gene>
<sequence>MTQLEAALYIIVGITLLVNLFNLFKEARKLKQSGKTPLIGKNIATTFVAAVGEALVVWGIYTLYGSYGLAHAGYTASLVVFTVAFILRNVGAYALALTLWSIFVRIDKKKMVEEMEKEGKL</sequence>
<name>A0A0A0RPK0_9CAUD</name>
<protein>
    <submittedName>
        <fullName evidence="2">Uncharacterized protein</fullName>
    </submittedName>
</protein>
<dbReference type="EMBL" id="KM236246">
    <property type="protein sequence ID" value="AIW03534.1"/>
    <property type="molecule type" value="Genomic_DNA"/>
</dbReference>
<feature type="transmembrane region" description="Helical" evidence="1">
    <location>
        <begin position="76"/>
        <end position="103"/>
    </location>
</feature>
<dbReference type="KEGG" id="vg:24608111"/>